<dbReference type="InterPro" id="IPR001841">
    <property type="entry name" value="Znf_RING"/>
</dbReference>
<dbReference type="EMBL" id="OW152822">
    <property type="protein sequence ID" value="CAH2036877.1"/>
    <property type="molecule type" value="Genomic_DNA"/>
</dbReference>
<feature type="non-terminal residue" evidence="8">
    <location>
        <position position="464"/>
    </location>
</feature>
<dbReference type="PROSITE" id="PS50072">
    <property type="entry name" value="CSA_PPIASE_2"/>
    <property type="match status" value="1"/>
</dbReference>
<dbReference type="Pfam" id="PF14634">
    <property type="entry name" value="zf-RING_5"/>
    <property type="match status" value="1"/>
</dbReference>
<dbReference type="Pfam" id="PF00160">
    <property type="entry name" value="Pro_isomerase"/>
    <property type="match status" value="1"/>
</dbReference>
<evidence type="ECO:0000259" key="6">
    <source>
        <dbReference type="PROSITE" id="PS50072"/>
    </source>
</evidence>
<proteinExistence type="predicted"/>
<evidence type="ECO:0000256" key="4">
    <source>
        <dbReference type="PROSITE-ProRule" id="PRU00175"/>
    </source>
</evidence>
<evidence type="ECO:0000256" key="3">
    <source>
        <dbReference type="ARBA" id="ARBA00022833"/>
    </source>
</evidence>
<gene>
    <name evidence="8" type="ORF">IPOD504_LOCUS915</name>
</gene>
<evidence type="ECO:0000313" key="8">
    <source>
        <dbReference type="EMBL" id="CAH2036877.1"/>
    </source>
</evidence>
<evidence type="ECO:0000256" key="5">
    <source>
        <dbReference type="SAM" id="MobiDB-lite"/>
    </source>
</evidence>
<evidence type="ECO:0000256" key="2">
    <source>
        <dbReference type="ARBA" id="ARBA00022771"/>
    </source>
</evidence>
<sequence length="464" mass="50191">MEGVGEERGAAGPLADIEELVLCSSCRRSYDEAERAPKLLACKHAFCLACVGTVLSEGREVVCPHCSKRTEPPSGVAASLPTHGALLALARRVANAEPPPPAAAALWCGACGGPPTPACAAHAALVAVLRSHAAVARDTLLLREELRRLAGRRRDAQLRALDAATALKMRLEGELSVPAPISPPAPDAPPPPDPSAVTALPAAVAEVERLRARHLSALMRCRLDELIRAASSPLDFERMRRALVGLDVPTPPPSAPQHAPTDPVLFLANYCMVQLYIRDFLQQHDEGEGGEPLLRMPPTYPLFYFELDVDGVPCGRFVVEVRNDLAPRMARNFSMLTVGERGIGYRGCTVFQCFENESVITGDFEMNNGRGGCSVYKEGFFMPDDTKMAAVRGAVGMRRSQKHQDHLGLVGSQFRIILREKRNFTAIFAFVVEGLELVDRLSCMGDSNGKPHSTILIAKCGKLY</sequence>
<dbReference type="SUPFAM" id="SSF57850">
    <property type="entry name" value="RING/U-box"/>
    <property type="match status" value="1"/>
</dbReference>
<feature type="region of interest" description="Disordered" evidence="5">
    <location>
        <begin position="177"/>
        <end position="197"/>
    </location>
</feature>
<dbReference type="SMART" id="SM00184">
    <property type="entry name" value="RING"/>
    <property type="match status" value="1"/>
</dbReference>
<keyword evidence="9" id="KW-1185">Reference proteome</keyword>
<organism evidence="8 9">
    <name type="scientific">Iphiclides podalirius</name>
    <name type="common">scarce swallowtail</name>
    <dbReference type="NCBI Taxonomy" id="110791"/>
    <lineage>
        <taxon>Eukaryota</taxon>
        <taxon>Metazoa</taxon>
        <taxon>Ecdysozoa</taxon>
        <taxon>Arthropoda</taxon>
        <taxon>Hexapoda</taxon>
        <taxon>Insecta</taxon>
        <taxon>Pterygota</taxon>
        <taxon>Neoptera</taxon>
        <taxon>Endopterygota</taxon>
        <taxon>Lepidoptera</taxon>
        <taxon>Glossata</taxon>
        <taxon>Ditrysia</taxon>
        <taxon>Papilionoidea</taxon>
        <taxon>Papilionidae</taxon>
        <taxon>Papilioninae</taxon>
        <taxon>Iphiclides</taxon>
    </lineage>
</organism>
<feature type="compositionally biased region" description="Pro residues" evidence="5">
    <location>
        <begin position="180"/>
        <end position="194"/>
    </location>
</feature>
<evidence type="ECO:0008006" key="10">
    <source>
        <dbReference type="Google" id="ProtNLM"/>
    </source>
</evidence>
<dbReference type="Gene3D" id="3.30.40.10">
    <property type="entry name" value="Zinc/RING finger domain, C3HC4 (zinc finger)"/>
    <property type="match status" value="1"/>
</dbReference>
<name>A0ABN8HRC7_9NEOP</name>
<dbReference type="SUPFAM" id="SSF50891">
    <property type="entry name" value="Cyclophilin-like"/>
    <property type="match status" value="1"/>
</dbReference>
<dbReference type="PANTHER" id="PTHR11071:SF577">
    <property type="entry name" value="PEPTIDYL-PROLYL CIS-TRANS ISOMERASE"/>
    <property type="match status" value="1"/>
</dbReference>
<keyword evidence="3" id="KW-0862">Zinc</keyword>
<dbReference type="InterPro" id="IPR029000">
    <property type="entry name" value="Cyclophilin-like_dom_sf"/>
</dbReference>
<feature type="domain" description="RING-type" evidence="7">
    <location>
        <begin position="23"/>
        <end position="67"/>
    </location>
</feature>
<dbReference type="Gene3D" id="2.40.100.10">
    <property type="entry name" value="Cyclophilin-like"/>
    <property type="match status" value="1"/>
</dbReference>
<dbReference type="InterPro" id="IPR017907">
    <property type="entry name" value="Znf_RING_CS"/>
</dbReference>
<dbReference type="PROSITE" id="PS50089">
    <property type="entry name" value="ZF_RING_2"/>
    <property type="match status" value="1"/>
</dbReference>
<dbReference type="PANTHER" id="PTHR11071">
    <property type="entry name" value="PEPTIDYL-PROLYL CIS-TRANS ISOMERASE"/>
    <property type="match status" value="1"/>
</dbReference>
<keyword evidence="2 4" id="KW-0863">Zinc-finger</keyword>
<dbReference type="Proteomes" id="UP000837857">
    <property type="component" value="Chromosome 10"/>
</dbReference>
<evidence type="ECO:0000259" key="7">
    <source>
        <dbReference type="PROSITE" id="PS50089"/>
    </source>
</evidence>
<reference evidence="8" key="1">
    <citation type="submission" date="2022-03" db="EMBL/GenBank/DDBJ databases">
        <authorList>
            <person name="Martin H S."/>
        </authorList>
    </citation>
    <scope>NUCLEOTIDE SEQUENCE</scope>
</reference>
<keyword evidence="1" id="KW-0479">Metal-binding</keyword>
<dbReference type="InterPro" id="IPR002130">
    <property type="entry name" value="Cyclophilin-type_PPIase_dom"/>
</dbReference>
<protein>
    <recommendedName>
        <fullName evidence="10">Peptidyl-prolyl cis-trans isomerase</fullName>
    </recommendedName>
</protein>
<dbReference type="PROSITE" id="PS00518">
    <property type="entry name" value="ZF_RING_1"/>
    <property type="match status" value="1"/>
</dbReference>
<evidence type="ECO:0000256" key="1">
    <source>
        <dbReference type="ARBA" id="ARBA00022723"/>
    </source>
</evidence>
<dbReference type="InterPro" id="IPR013083">
    <property type="entry name" value="Znf_RING/FYVE/PHD"/>
</dbReference>
<accession>A0ABN8HRC7</accession>
<feature type="domain" description="PPIase cyclophilin-type" evidence="6">
    <location>
        <begin position="304"/>
        <end position="462"/>
    </location>
</feature>
<evidence type="ECO:0000313" key="9">
    <source>
        <dbReference type="Proteomes" id="UP000837857"/>
    </source>
</evidence>